<sequence>MVGDREVVFEKINVVEGQSKRGMNRDNRDMKGKREAIFTVLVTIDYCRTNPKVEVILYSSYSRKLTRKRVRAFYVYSRVGKIDVRSVFRSFMGLSLEMEKLLGYLGQISP</sequence>
<reference evidence="1 2" key="1">
    <citation type="journal article" date="2021" name="Elife">
        <title>Chloroplast acquisition without the gene transfer in kleptoplastic sea slugs, Plakobranchus ocellatus.</title>
        <authorList>
            <person name="Maeda T."/>
            <person name="Takahashi S."/>
            <person name="Yoshida T."/>
            <person name="Shimamura S."/>
            <person name="Takaki Y."/>
            <person name="Nagai Y."/>
            <person name="Toyoda A."/>
            <person name="Suzuki Y."/>
            <person name="Arimoto A."/>
            <person name="Ishii H."/>
            <person name="Satoh N."/>
            <person name="Nishiyama T."/>
            <person name="Hasebe M."/>
            <person name="Maruyama T."/>
            <person name="Minagawa J."/>
            <person name="Obokata J."/>
            <person name="Shigenobu S."/>
        </authorList>
    </citation>
    <scope>NUCLEOTIDE SEQUENCE [LARGE SCALE GENOMIC DNA]</scope>
</reference>
<dbReference type="Proteomes" id="UP000735302">
    <property type="component" value="Unassembled WGS sequence"/>
</dbReference>
<dbReference type="EMBL" id="BLXT01005762">
    <property type="protein sequence ID" value="GFO25580.1"/>
    <property type="molecule type" value="Genomic_DNA"/>
</dbReference>
<evidence type="ECO:0000313" key="1">
    <source>
        <dbReference type="EMBL" id="GFO25580.1"/>
    </source>
</evidence>
<name>A0AAV4C1S7_9GAST</name>
<gene>
    <name evidence="1" type="ORF">PoB_005208500</name>
</gene>
<organism evidence="1 2">
    <name type="scientific">Plakobranchus ocellatus</name>
    <dbReference type="NCBI Taxonomy" id="259542"/>
    <lineage>
        <taxon>Eukaryota</taxon>
        <taxon>Metazoa</taxon>
        <taxon>Spiralia</taxon>
        <taxon>Lophotrochozoa</taxon>
        <taxon>Mollusca</taxon>
        <taxon>Gastropoda</taxon>
        <taxon>Heterobranchia</taxon>
        <taxon>Euthyneura</taxon>
        <taxon>Panpulmonata</taxon>
        <taxon>Sacoglossa</taxon>
        <taxon>Placobranchoidea</taxon>
        <taxon>Plakobranchidae</taxon>
        <taxon>Plakobranchus</taxon>
    </lineage>
</organism>
<protein>
    <submittedName>
        <fullName evidence="1">Uncharacterized protein</fullName>
    </submittedName>
</protein>
<dbReference type="AlphaFoldDB" id="A0AAV4C1S7"/>
<comment type="caution">
    <text evidence="1">The sequence shown here is derived from an EMBL/GenBank/DDBJ whole genome shotgun (WGS) entry which is preliminary data.</text>
</comment>
<accession>A0AAV4C1S7</accession>
<proteinExistence type="predicted"/>
<keyword evidence="2" id="KW-1185">Reference proteome</keyword>
<evidence type="ECO:0000313" key="2">
    <source>
        <dbReference type="Proteomes" id="UP000735302"/>
    </source>
</evidence>